<evidence type="ECO:0000313" key="2">
    <source>
        <dbReference type="EMBL" id="GLC52082.1"/>
    </source>
</evidence>
<proteinExistence type="predicted"/>
<feature type="compositionally biased region" description="Low complexity" evidence="1">
    <location>
        <begin position="370"/>
        <end position="409"/>
    </location>
</feature>
<evidence type="ECO:0000256" key="1">
    <source>
        <dbReference type="SAM" id="MobiDB-lite"/>
    </source>
</evidence>
<gene>
    <name evidence="2" type="primary">PLEST003901</name>
    <name evidence="2" type="ORF">PLESTB_000580800</name>
</gene>
<reference evidence="2 3" key="1">
    <citation type="journal article" date="2023" name="Commun. Biol.">
        <title>Reorganization of the ancestral sex-determining regions during the evolution of trioecy in Pleodorina starrii.</title>
        <authorList>
            <person name="Takahashi K."/>
            <person name="Suzuki S."/>
            <person name="Kawai-Toyooka H."/>
            <person name="Yamamoto K."/>
            <person name="Hamaji T."/>
            <person name="Ootsuki R."/>
            <person name="Yamaguchi H."/>
            <person name="Kawachi M."/>
            <person name="Higashiyama T."/>
            <person name="Nozaki H."/>
        </authorList>
    </citation>
    <scope>NUCLEOTIDE SEQUENCE [LARGE SCALE GENOMIC DNA]</scope>
    <source>
        <strain evidence="2 3">NIES-4479</strain>
    </source>
</reference>
<dbReference type="Proteomes" id="UP001165080">
    <property type="component" value="Unassembled WGS sequence"/>
</dbReference>
<dbReference type="InterPro" id="IPR018786">
    <property type="entry name" value="Mit_KHE1"/>
</dbReference>
<dbReference type="EMBL" id="BRXU01000005">
    <property type="protein sequence ID" value="GLC52082.1"/>
    <property type="molecule type" value="Genomic_DNA"/>
</dbReference>
<feature type="compositionally biased region" description="Gly residues" evidence="1">
    <location>
        <begin position="313"/>
        <end position="327"/>
    </location>
</feature>
<feature type="compositionally biased region" description="Low complexity" evidence="1">
    <location>
        <begin position="68"/>
        <end position="77"/>
    </location>
</feature>
<name>A0A9W6BH62_9CHLO</name>
<feature type="compositionally biased region" description="Low complexity" evidence="1">
    <location>
        <begin position="180"/>
        <end position="197"/>
    </location>
</feature>
<feature type="region of interest" description="Disordered" evidence="1">
    <location>
        <begin position="39"/>
        <end position="197"/>
    </location>
</feature>
<dbReference type="GO" id="GO:1902600">
    <property type="term" value="P:proton transmembrane transport"/>
    <property type="evidence" value="ECO:0007669"/>
    <property type="project" value="TreeGrafter"/>
</dbReference>
<dbReference type="PANTHER" id="PTHR28062">
    <property type="entry name" value="K+-H+ EXCHANGE-LIKE PROTEIN"/>
    <property type="match status" value="1"/>
</dbReference>
<dbReference type="GO" id="GO:0005743">
    <property type="term" value="C:mitochondrial inner membrane"/>
    <property type="evidence" value="ECO:0007669"/>
    <property type="project" value="TreeGrafter"/>
</dbReference>
<keyword evidence="3" id="KW-1185">Reference proteome</keyword>
<dbReference type="Pfam" id="PF10173">
    <property type="entry name" value="Mit_KHE1"/>
    <property type="match status" value="1"/>
</dbReference>
<accession>A0A9W6BH62</accession>
<feature type="compositionally biased region" description="Gly residues" evidence="1">
    <location>
        <begin position="264"/>
        <end position="273"/>
    </location>
</feature>
<feature type="region of interest" description="Disordered" evidence="1">
    <location>
        <begin position="313"/>
        <end position="417"/>
    </location>
</feature>
<feature type="compositionally biased region" description="Low complexity" evidence="1">
    <location>
        <begin position="39"/>
        <end position="56"/>
    </location>
</feature>
<comment type="caution">
    <text evidence="2">The sequence shown here is derived from an EMBL/GenBank/DDBJ whole genome shotgun (WGS) entry which is preliminary data.</text>
</comment>
<feature type="region of interest" description="Disordered" evidence="1">
    <location>
        <begin position="238"/>
        <end position="276"/>
    </location>
</feature>
<dbReference type="AlphaFoldDB" id="A0A9W6BH62"/>
<protein>
    <submittedName>
        <fullName evidence="2">Uncharacterized protein</fullName>
    </submittedName>
</protein>
<feature type="compositionally biased region" description="Low complexity" evidence="1">
    <location>
        <begin position="238"/>
        <end position="250"/>
    </location>
</feature>
<evidence type="ECO:0000313" key="3">
    <source>
        <dbReference type="Proteomes" id="UP001165080"/>
    </source>
</evidence>
<dbReference type="GO" id="GO:0006813">
    <property type="term" value="P:potassium ion transport"/>
    <property type="evidence" value="ECO:0007669"/>
    <property type="project" value="TreeGrafter"/>
</dbReference>
<sequence>MFNTYARICINEDDEDEAAAARLIAGGALAPDVPAAVLTSTSASRSRTQQGVQQRRGGSGFRAEATIAASASSPAAPRGGSVGNLIDLGDDSAEPRCKPSNPARQRGRNHGPPSQPAVELVTLSPQADPFFDFPAATSSSAQQQPQQPQQPPVATSDGRQPQHPLDFLLGPEPADPAREASNAAASTSGSGSGRQAAPAAFPSFGSFSDILRGFGAASSSPSAAAAAAANNNNPWAAGPAPSAGSNAWGSFAAAPPPGATPSWGNGGGGGGVATHGSVFTSSLQRNVHSQSTNGIDDLLMAQRAMREAAEGAGGAAAGAGGGGGGGMASSVSVPASGGSGIQHKPPGLQRADRAAGADRGPSAVFDPFDPFGNANPPAPSSASFTAGSSSSSTAAARPAPRSGAASSSSDGGGVVAPGGGAVRDASFVAGSGGGEGFDRNQRELLLYAVPLFKDRLVFLPVVNWKDDEDTSTVLGKVSAGVSNVQQGLSNMWHSLKDKGDFSAKMYKAGQAILENMNAEERLMKNIPKKANKLVVHHPATIPPDEIQDQLTQLTATFCYKSVGKAAVAGVMLPVAVGLEVLAVPGIGWYTAYQLFKSTSAAAGGSRLNTYLKNEKSEVRINYAPSAKMDLYILKSRLSPDGVLGSEDIEDLCHDIREPALLHPLQELRNRHLKKTQTTKADYALLPMSAPDVDEQYGSGPKKKD</sequence>
<dbReference type="PANTHER" id="PTHR28062:SF1">
    <property type="entry name" value="TRANSMEMBRANE PROTEIN"/>
    <property type="match status" value="1"/>
</dbReference>
<organism evidence="2 3">
    <name type="scientific">Pleodorina starrii</name>
    <dbReference type="NCBI Taxonomy" id="330485"/>
    <lineage>
        <taxon>Eukaryota</taxon>
        <taxon>Viridiplantae</taxon>
        <taxon>Chlorophyta</taxon>
        <taxon>core chlorophytes</taxon>
        <taxon>Chlorophyceae</taxon>
        <taxon>CS clade</taxon>
        <taxon>Chlamydomonadales</taxon>
        <taxon>Volvocaceae</taxon>
        <taxon>Pleodorina</taxon>
    </lineage>
</organism>